<keyword evidence="6" id="KW-0723">Serine/threonine-protein kinase</keyword>
<dbReference type="Pfam" id="PF13855">
    <property type="entry name" value="LRR_8"/>
    <property type="match status" value="1"/>
</dbReference>
<dbReference type="Gene3D" id="1.10.510.10">
    <property type="entry name" value="Transferase(Phosphotransferase) domain 1"/>
    <property type="match status" value="1"/>
</dbReference>
<organism evidence="24 25">
    <name type="scientific">Theobroma cacao</name>
    <name type="common">Cacao</name>
    <name type="synonym">Cocoa</name>
    <dbReference type="NCBI Taxonomy" id="3641"/>
    <lineage>
        <taxon>Eukaryota</taxon>
        <taxon>Viridiplantae</taxon>
        <taxon>Streptophyta</taxon>
        <taxon>Embryophyta</taxon>
        <taxon>Tracheophyta</taxon>
        <taxon>Spermatophyta</taxon>
        <taxon>Magnoliopsida</taxon>
        <taxon>eudicotyledons</taxon>
        <taxon>Gunneridae</taxon>
        <taxon>Pentapetalae</taxon>
        <taxon>rosids</taxon>
        <taxon>malvids</taxon>
        <taxon>Malvales</taxon>
        <taxon>Malvaceae</taxon>
        <taxon>Byttnerioideae</taxon>
        <taxon>Theobroma</taxon>
    </lineage>
</organism>
<evidence type="ECO:0000256" key="18">
    <source>
        <dbReference type="ARBA" id="ARBA00023170"/>
    </source>
</evidence>
<evidence type="ECO:0000256" key="5">
    <source>
        <dbReference type="ARBA" id="ARBA00022475"/>
    </source>
</evidence>
<keyword evidence="7" id="KW-0597">Phosphoprotein</keyword>
<comment type="similarity">
    <text evidence="2">Belongs to the protein kinase superfamily. Ser/Thr protein kinase family.</text>
</comment>
<evidence type="ECO:0000256" key="13">
    <source>
        <dbReference type="ARBA" id="ARBA00022741"/>
    </source>
</evidence>
<dbReference type="InterPro" id="IPR008271">
    <property type="entry name" value="Ser/Thr_kinase_AS"/>
</dbReference>
<comment type="catalytic activity">
    <reaction evidence="21">
        <text>L-seryl-[protein] + ATP = O-phospho-L-seryl-[protein] + ADP + H(+)</text>
        <dbReference type="Rhea" id="RHEA:17989"/>
        <dbReference type="Rhea" id="RHEA-COMP:9863"/>
        <dbReference type="Rhea" id="RHEA-COMP:11604"/>
        <dbReference type="ChEBI" id="CHEBI:15378"/>
        <dbReference type="ChEBI" id="CHEBI:29999"/>
        <dbReference type="ChEBI" id="CHEBI:30616"/>
        <dbReference type="ChEBI" id="CHEBI:83421"/>
        <dbReference type="ChEBI" id="CHEBI:456216"/>
        <dbReference type="EC" id="2.7.11.1"/>
    </reaction>
</comment>
<dbReference type="eggNOG" id="ENOG502QPYS">
    <property type="taxonomic scope" value="Eukaryota"/>
</dbReference>
<dbReference type="SUPFAM" id="SSF56112">
    <property type="entry name" value="Protein kinase-like (PK-like)"/>
    <property type="match status" value="1"/>
</dbReference>
<evidence type="ECO:0000259" key="23">
    <source>
        <dbReference type="PROSITE" id="PS50011"/>
    </source>
</evidence>
<evidence type="ECO:0000256" key="15">
    <source>
        <dbReference type="ARBA" id="ARBA00022840"/>
    </source>
</evidence>
<comment type="similarity">
    <text evidence="3">Belongs to the RLP family.</text>
</comment>
<evidence type="ECO:0000256" key="14">
    <source>
        <dbReference type="ARBA" id="ARBA00022777"/>
    </source>
</evidence>
<dbReference type="SUPFAM" id="SSF52058">
    <property type="entry name" value="L domain-like"/>
    <property type="match status" value="1"/>
</dbReference>
<dbReference type="Proteomes" id="UP000026915">
    <property type="component" value="Chromosome 4"/>
</dbReference>
<dbReference type="InterPro" id="IPR013210">
    <property type="entry name" value="LRR_N_plant-typ"/>
</dbReference>
<keyword evidence="14 24" id="KW-0418">Kinase</keyword>
<keyword evidence="17" id="KW-0472">Membrane</keyword>
<dbReference type="GO" id="GO:0005524">
    <property type="term" value="F:ATP binding"/>
    <property type="evidence" value="ECO:0007669"/>
    <property type="project" value="UniProtKB-UniRule"/>
</dbReference>
<evidence type="ECO:0000256" key="12">
    <source>
        <dbReference type="ARBA" id="ARBA00022737"/>
    </source>
</evidence>
<accession>A0A061EIQ0</accession>
<comment type="subcellular location">
    <subcellularLocation>
        <location evidence="1">Cell membrane</location>
        <topology evidence="1">Single-pass type I membrane protein</topology>
    </subcellularLocation>
</comment>
<keyword evidence="25" id="KW-1185">Reference proteome</keyword>
<dbReference type="AlphaFoldDB" id="A0A061EIQ0"/>
<dbReference type="SMART" id="SM00220">
    <property type="entry name" value="S_TKc"/>
    <property type="match status" value="1"/>
</dbReference>
<dbReference type="EC" id="2.7.11.1" evidence="4"/>
<name>A0A061EIQ0_THECC</name>
<dbReference type="Pfam" id="PF00069">
    <property type="entry name" value="Pkinase"/>
    <property type="match status" value="1"/>
</dbReference>
<dbReference type="PROSITE" id="PS50011">
    <property type="entry name" value="PROTEIN_KINASE_DOM"/>
    <property type="match status" value="1"/>
</dbReference>
<dbReference type="FunCoup" id="A0A061EIQ0">
    <property type="interactions" value="207"/>
</dbReference>
<dbReference type="InterPro" id="IPR051809">
    <property type="entry name" value="Plant_receptor-like_S/T_kinase"/>
</dbReference>
<dbReference type="PROSITE" id="PS00108">
    <property type="entry name" value="PROTEIN_KINASE_ST"/>
    <property type="match status" value="1"/>
</dbReference>
<keyword evidence="8" id="KW-0433">Leucine-rich repeat</keyword>
<dbReference type="InterPro" id="IPR011009">
    <property type="entry name" value="Kinase-like_dom_sf"/>
</dbReference>
<dbReference type="InterPro" id="IPR017441">
    <property type="entry name" value="Protein_kinase_ATP_BS"/>
</dbReference>
<dbReference type="InterPro" id="IPR055414">
    <property type="entry name" value="LRR_R13L4/SHOC2-like"/>
</dbReference>
<evidence type="ECO:0000256" key="9">
    <source>
        <dbReference type="ARBA" id="ARBA00022679"/>
    </source>
</evidence>
<dbReference type="Pfam" id="PF23598">
    <property type="entry name" value="LRR_14"/>
    <property type="match status" value="1"/>
</dbReference>
<dbReference type="EMBL" id="CM001882">
    <property type="protein sequence ID" value="EOY04292.1"/>
    <property type="molecule type" value="Genomic_DNA"/>
</dbReference>
<evidence type="ECO:0000256" key="7">
    <source>
        <dbReference type="ARBA" id="ARBA00022553"/>
    </source>
</evidence>
<evidence type="ECO:0000256" key="6">
    <source>
        <dbReference type="ARBA" id="ARBA00022527"/>
    </source>
</evidence>
<keyword evidence="19" id="KW-0325">Glycoprotein</keyword>
<evidence type="ECO:0000313" key="25">
    <source>
        <dbReference type="Proteomes" id="UP000026915"/>
    </source>
</evidence>
<evidence type="ECO:0000256" key="21">
    <source>
        <dbReference type="ARBA" id="ARBA00048679"/>
    </source>
</evidence>
<dbReference type="FunFam" id="3.80.10.10:FF:000288">
    <property type="entry name" value="LRR receptor-like serine/threonine-protein kinase EFR"/>
    <property type="match status" value="1"/>
</dbReference>
<dbReference type="InterPro" id="IPR000719">
    <property type="entry name" value="Prot_kinase_dom"/>
</dbReference>
<dbReference type="PROSITE" id="PS51257">
    <property type="entry name" value="PROKAR_LIPOPROTEIN"/>
    <property type="match status" value="1"/>
</dbReference>
<dbReference type="OMA" id="WGNHISG"/>
<evidence type="ECO:0000256" key="17">
    <source>
        <dbReference type="ARBA" id="ARBA00023136"/>
    </source>
</evidence>
<evidence type="ECO:0000256" key="4">
    <source>
        <dbReference type="ARBA" id="ARBA00012513"/>
    </source>
</evidence>
<dbReference type="FunFam" id="3.80.10.10:FF:000275">
    <property type="entry name" value="Leucine-rich repeat receptor-like protein kinase"/>
    <property type="match status" value="1"/>
</dbReference>
<evidence type="ECO:0000313" key="24">
    <source>
        <dbReference type="EMBL" id="EOY04292.1"/>
    </source>
</evidence>
<comment type="catalytic activity">
    <reaction evidence="20">
        <text>L-threonyl-[protein] + ATP = O-phospho-L-threonyl-[protein] + ADP + H(+)</text>
        <dbReference type="Rhea" id="RHEA:46608"/>
        <dbReference type="Rhea" id="RHEA-COMP:11060"/>
        <dbReference type="Rhea" id="RHEA-COMP:11605"/>
        <dbReference type="ChEBI" id="CHEBI:15378"/>
        <dbReference type="ChEBI" id="CHEBI:30013"/>
        <dbReference type="ChEBI" id="CHEBI:30616"/>
        <dbReference type="ChEBI" id="CHEBI:61977"/>
        <dbReference type="ChEBI" id="CHEBI:456216"/>
        <dbReference type="EC" id="2.7.11.1"/>
    </reaction>
</comment>
<evidence type="ECO:0000256" key="1">
    <source>
        <dbReference type="ARBA" id="ARBA00004251"/>
    </source>
</evidence>
<keyword evidence="11" id="KW-0732">Signal</keyword>
<evidence type="ECO:0000256" key="16">
    <source>
        <dbReference type="ARBA" id="ARBA00022989"/>
    </source>
</evidence>
<evidence type="ECO:0000256" key="10">
    <source>
        <dbReference type="ARBA" id="ARBA00022692"/>
    </source>
</evidence>
<evidence type="ECO:0000256" key="2">
    <source>
        <dbReference type="ARBA" id="ARBA00008684"/>
    </source>
</evidence>
<dbReference type="FunFam" id="1.10.510.10:FF:000358">
    <property type="entry name" value="Putative leucine-rich repeat receptor-like serine/threonine-protein kinase"/>
    <property type="match status" value="1"/>
</dbReference>
<feature type="binding site" evidence="22">
    <location>
        <position position="652"/>
    </location>
    <ligand>
        <name>ATP</name>
        <dbReference type="ChEBI" id="CHEBI:30616"/>
    </ligand>
</feature>
<dbReference type="InterPro" id="IPR032675">
    <property type="entry name" value="LRR_dom_sf"/>
</dbReference>
<dbReference type="PANTHER" id="PTHR27008">
    <property type="entry name" value="OS04G0122200 PROTEIN"/>
    <property type="match status" value="1"/>
</dbReference>
<protein>
    <recommendedName>
        <fullName evidence="4">non-specific serine/threonine protein kinase</fullName>
        <ecNumber evidence="4">2.7.11.1</ecNumber>
    </recommendedName>
</protein>
<evidence type="ECO:0000256" key="19">
    <source>
        <dbReference type="ARBA" id="ARBA00023180"/>
    </source>
</evidence>
<dbReference type="GO" id="GO:0004674">
    <property type="term" value="F:protein serine/threonine kinase activity"/>
    <property type="evidence" value="ECO:0007669"/>
    <property type="project" value="UniProtKB-KW"/>
</dbReference>
<evidence type="ECO:0000256" key="11">
    <source>
        <dbReference type="ARBA" id="ARBA00022729"/>
    </source>
</evidence>
<keyword evidence="10" id="KW-0812">Transmembrane</keyword>
<dbReference type="GO" id="GO:0005886">
    <property type="term" value="C:plasma membrane"/>
    <property type="evidence" value="ECO:0007669"/>
    <property type="project" value="UniProtKB-SubCell"/>
</dbReference>
<keyword evidence="13 22" id="KW-0547">Nucleotide-binding</keyword>
<dbReference type="InterPro" id="IPR003591">
    <property type="entry name" value="Leu-rich_rpt_typical-subtyp"/>
</dbReference>
<dbReference type="PROSITE" id="PS00107">
    <property type="entry name" value="PROTEIN_KINASE_ATP"/>
    <property type="match status" value="1"/>
</dbReference>
<dbReference type="Pfam" id="PF08263">
    <property type="entry name" value="LRRNT_2"/>
    <property type="match status" value="1"/>
</dbReference>
<keyword evidence="15 22" id="KW-0067">ATP-binding</keyword>
<dbReference type="SMART" id="SM00369">
    <property type="entry name" value="LRR_TYP"/>
    <property type="match status" value="6"/>
</dbReference>
<gene>
    <name evidence="24" type="ORF">TCM_019542</name>
</gene>
<dbReference type="Gene3D" id="3.30.200.20">
    <property type="entry name" value="Phosphorylase Kinase, domain 1"/>
    <property type="match status" value="1"/>
</dbReference>
<keyword evidence="12" id="KW-0677">Repeat</keyword>
<sequence>MELSGKHLAVFSCLSSVYVAVILLSCLDMLGLATSVVGRNDTDHQALLEFKSKITGDQLGVMPLWNNSIHFCRWYGVTCGHKHQRVTKLELQSLKLVGSISPYIGNLSFLRVLNLENNSFNHEVPQEIGRLRRLQILLLLNNSIGGEIPSNLSGCSELTLLYFVGNLLAGEIPGNLSSLETMSLAYNRLSGVIPEALGQLKNLTRLNVLANGISGITMPHIEWLDVGDNRITGPFPASISNASNLTELQVQNNRLTGNLALFEKLDKLSGLRIFDNLFGTRGATDLNFLCSLTNTTKLEYLDISSNNFGGMLPECISNLSSTLAYLIIQENEISGRIPDGIGNLINLEVLAAAGNQISGSIPLVIGRLKKLKIFYAYYNSLSGAIPHSFGNLTMLTELGLGRNNLQGSIPSHLGRCENLVRLVLSNNNLSGSIPPEVIGLTSLSISLELSSNSLTGILPVEVGNLINLGVLDVSLNRLSGVLPNNLGGCVRLEELYLEGNSFEGSISSLSSLRGLKTLDISANNLSGEIPKFLVSFKLLQYLNLSFNDFEGALPIEGVFNNTNATFIEGNKKLCGGIRLLGLVLCFLFFFWFRRKKEQPTPISVENSLLRLSYQSILKATDGFSSANLVGTGGFGSVYKGILEENGGLIAVKVLNVSNTRASRSFMAECEALKNIRHRNLVKILTACSGVDYQGNDFKALIYEFMGNRSLEDWLHPSVEQEKMKTLNLFQSVNVAVDVAHALEYLHHHCGASIIHCDLKPSNILLNDEMVGHVGDFGLAKFLSADRPNYSTSQSSSLGVRGTIGYAPPEYGLGSKVSTKGDVYSYGILLLEIFTGKRPTDEIFREGLILHDFVKAALPERAAEILNPIFLREIFLREIVKGGTITNDGYPENSRTNGRLLQHLNAIFEIGVTCSAESPTVRMDMGDVAAKLCSIRAHLVST</sequence>
<dbReference type="PANTHER" id="PTHR27008:SF610">
    <property type="entry name" value="SERINE-THREONINE_TYROSINE-PROTEIN KINASE CATALYTIC DOMAIN-CONTAINING PROTEIN"/>
    <property type="match status" value="1"/>
</dbReference>
<evidence type="ECO:0000256" key="8">
    <source>
        <dbReference type="ARBA" id="ARBA00022614"/>
    </source>
</evidence>
<keyword evidence="16" id="KW-1133">Transmembrane helix</keyword>
<keyword evidence="9" id="KW-0808">Transferase</keyword>
<dbReference type="SUPFAM" id="SSF52047">
    <property type="entry name" value="RNI-like"/>
    <property type="match status" value="1"/>
</dbReference>
<keyword evidence="18" id="KW-0675">Receptor</keyword>
<dbReference type="InParanoid" id="A0A061EIQ0"/>
<evidence type="ECO:0000256" key="22">
    <source>
        <dbReference type="PROSITE-ProRule" id="PRU10141"/>
    </source>
</evidence>
<reference evidence="24 25" key="1">
    <citation type="journal article" date="2013" name="Genome Biol.">
        <title>The genome sequence of the most widely cultivated cacao type and its use to identify candidate genes regulating pod color.</title>
        <authorList>
            <person name="Motamayor J.C."/>
            <person name="Mockaitis K."/>
            <person name="Schmutz J."/>
            <person name="Haiminen N."/>
            <person name="Iii D.L."/>
            <person name="Cornejo O."/>
            <person name="Findley S.D."/>
            <person name="Zheng P."/>
            <person name="Utro F."/>
            <person name="Royaert S."/>
            <person name="Saski C."/>
            <person name="Jenkins J."/>
            <person name="Podicheti R."/>
            <person name="Zhao M."/>
            <person name="Scheffler B.E."/>
            <person name="Stack J.C."/>
            <person name="Feltus F.A."/>
            <person name="Mustiga G.M."/>
            <person name="Amores F."/>
            <person name="Phillips W."/>
            <person name="Marelli J.P."/>
            <person name="May G.D."/>
            <person name="Shapiro H."/>
            <person name="Ma J."/>
            <person name="Bustamante C.D."/>
            <person name="Schnell R.J."/>
            <person name="Main D."/>
            <person name="Gilbert D."/>
            <person name="Parida L."/>
            <person name="Kuhn D.N."/>
        </authorList>
    </citation>
    <scope>NUCLEOTIDE SEQUENCE [LARGE SCALE GENOMIC DNA]</scope>
    <source>
        <strain evidence="25">cv. Matina 1-6</strain>
    </source>
</reference>
<proteinExistence type="inferred from homology"/>
<feature type="domain" description="Protein kinase" evidence="23">
    <location>
        <begin position="623"/>
        <end position="889"/>
    </location>
</feature>
<dbReference type="InterPro" id="IPR001611">
    <property type="entry name" value="Leu-rich_rpt"/>
</dbReference>
<dbReference type="Pfam" id="PF00560">
    <property type="entry name" value="LRR_1"/>
    <property type="match status" value="3"/>
</dbReference>
<dbReference type="Gene3D" id="3.80.10.10">
    <property type="entry name" value="Ribonuclease Inhibitor"/>
    <property type="match status" value="3"/>
</dbReference>
<evidence type="ECO:0000256" key="20">
    <source>
        <dbReference type="ARBA" id="ARBA00047899"/>
    </source>
</evidence>
<keyword evidence="5" id="KW-1003">Cell membrane</keyword>
<dbReference type="Gramene" id="EOY04292">
    <property type="protein sequence ID" value="EOY04292"/>
    <property type="gene ID" value="TCM_019542"/>
</dbReference>
<dbReference type="FunFam" id="3.30.200.20:FF:000432">
    <property type="entry name" value="LRR receptor-like serine/threonine-protein kinase EFR"/>
    <property type="match status" value="1"/>
</dbReference>
<evidence type="ECO:0000256" key="3">
    <source>
        <dbReference type="ARBA" id="ARBA00009592"/>
    </source>
</evidence>
<dbReference type="HOGENOM" id="CLU_000288_22_0_1"/>
<dbReference type="CDD" id="cd14066">
    <property type="entry name" value="STKc_IRAK"/>
    <property type="match status" value="1"/>
</dbReference>